<dbReference type="EMBL" id="KK914440">
    <property type="protein sequence ID" value="KDP36354.1"/>
    <property type="molecule type" value="Genomic_DNA"/>
</dbReference>
<dbReference type="InterPro" id="IPR014044">
    <property type="entry name" value="CAP_dom"/>
</dbReference>
<keyword evidence="7" id="KW-1185">Reference proteome</keyword>
<dbReference type="InterPro" id="IPR018244">
    <property type="entry name" value="Allrgn_V5/Tpx1_CS"/>
</dbReference>
<dbReference type="PANTHER" id="PTHR10334">
    <property type="entry name" value="CYSTEINE-RICH SECRETORY PROTEIN-RELATED"/>
    <property type="match status" value="1"/>
</dbReference>
<dbReference type="Proteomes" id="UP000027138">
    <property type="component" value="Unassembled WGS sequence"/>
</dbReference>
<dbReference type="Pfam" id="PF00188">
    <property type="entry name" value="CAP"/>
    <property type="match status" value="3"/>
</dbReference>
<feature type="domain" description="SCP" evidence="5">
    <location>
        <begin position="13"/>
        <end position="144"/>
    </location>
</feature>
<keyword evidence="4" id="KW-1015">Disulfide bond</keyword>
<evidence type="ECO:0000259" key="5">
    <source>
        <dbReference type="SMART" id="SM00198"/>
    </source>
</evidence>
<dbReference type="SMART" id="SM00198">
    <property type="entry name" value="SCP"/>
    <property type="match status" value="3"/>
</dbReference>
<accession>A0A067KWY2</accession>
<dbReference type="CDD" id="cd05381">
    <property type="entry name" value="CAP_PR-1"/>
    <property type="match status" value="3"/>
</dbReference>
<keyword evidence="2" id="KW-0732">Signal</keyword>
<dbReference type="InterPro" id="IPR001283">
    <property type="entry name" value="CRISP-related"/>
</dbReference>
<dbReference type="FunFam" id="3.40.33.10:FF:000006">
    <property type="entry name" value="Putative pathogenesis-related protein 1"/>
    <property type="match status" value="3"/>
</dbReference>
<dbReference type="PROSITE" id="PS01010">
    <property type="entry name" value="CRISP_2"/>
    <property type="match status" value="2"/>
</dbReference>
<proteinExistence type="inferred from homology"/>
<dbReference type="Gene3D" id="3.40.33.10">
    <property type="entry name" value="CAP"/>
    <property type="match status" value="3"/>
</dbReference>
<evidence type="ECO:0000313" key="7">
    <source>
        <dbReference type="Proteomes" id="UP000027138"/>
    </source>
</evidence>
<comment type="similarity">
    <text evidence="1">Belongs to the CRISP family.</text>
</comment>
<name>A0A067KWY2_JATCU</name>
<dbReference type="PROSITE" id="PS01009">
    <property type="entry name" value="CRISP_1"/>
    <property type="match status" value="3"/>
</dbReference>
<organism evidence="6 7">
    <name type="scientific">Jatropha curcas</name>
    <name type="common">Barbados nut</name>
    <dbReference type="NCBI Taxonomy" id="180498"/>
    <lineage>
        <taxon>Eukaryota</taxon>
        <taxon>Viridiplantae</taxon>
        <taxon>Streptophyta</taxon>
        <taxon>Embryophyta</taxon>
        <taxon>Tracheophyta</taxon>
        <taxon>Spermatophyta</taxon>
        <taxon>Magnoliopsida</taxon>
        <taxon>eudicotyledons</taxon>
        <taxon>Gunneridae</taxon>
        <taxon>Pentapetalae</taxon>
        <taxon>rosids</taxon>
        <taxon>fabids</taxon>
        <taxon>Malpighiales</taxon>
        <taxon>Euphorbiaceae</taxon>
        <taxon>Crotonoideae</taxon>
        <taxon>Jatropheae</taxon>
        <taxon>Jatropha</taxon>
    </lineage>
</organism>
<feature type="domain" description="SCP" evidence="5">
    <location>
        <begin position="289"/>
        <end position="420"/>
    </location>
</feature>
<feature type="domain" description="SCP" evidence="5">
    <location>
        <begin position="155"/>
        <end position="286"/>
    </location>
</feature>
<keyword evidence="3" id="KW-0611">Plant defense</keyword>
<evidence type="ECO:0000256" key="4">
    <source>
        <dbReference type="ARBA" id="ARBA00023157"/>
    </source>
</evidence>
<evidence type="ECO:0000256" key="2">
    <source>
        <dbReference type="ARBA" id="ARBA00022729"/>
    </source>
</evidence>
<evidence type="ECO:0000256" key="1">
    <source>
        <dbReference type="ARBA" id="ARBA00009923"/>
    </source>
</evidence>
<dbReference type="GO" id="GO:0005576">
    <property type="term" value="C:extracellular region"/>
    <property type="evidence" value="ECO:0007669"/>
    <property type="project" value="InterPro"/>
</dbReference>
<dbReference type="PRINTS" id="PR00837">
    <property type="entry name" value="V5TPXLIKE"/>
</dbReference>
<evidence type="ECO:0000256" key="3">
    <source>
        <dbReference type="ARBA" id="ARBA00022821"/>
    </source>
</evidence>
<dbReference type="OrthoDB" id="337038at2759"/>
<reference evidence="6 7" key="1">
    <citation type="journal article" date="2014" name="PLoS ONE">
        <title>Global Analysis of Gene Expression Profiles in Physic Nut (Jatropha curcas L.) Seedlings Exposed to Salt Stress.</title>
        <authorList>
            <person name="Zhang L."/>
            <person name="Zhang C."/>
            <person name="Wu P."/>
            <person name="Chen Y."/>
            <person name="Li M."/>
            <person name="Jiang H."/>
            <person name="Wu G."/>
        </authorList>
    </citation>
    <scope>NUCLEOTIDE SEQUENCE [LARGE SCALE GENOMIC DNA]</scope>
    <source>
        <strain evidence="7">cv. GZQX0401</strain>
        <tissue evidence="6">Young leaves</tissue>
    </source>
</reference>
<gene>
    <name evidence="6" type="ORF">JCGZ_09851</name>
</gene>
<dbReference type="InterPro" id="IPR035940">
    <property type="entry name" value="CAP_sf"/>
</dbReference>
<dbReference type="GO" id="GO:0098542">
    <property type="term" value="P:defense response to other organism"/>
    <property type="evidence" value="ECO:0007669"/>
    <property type="project" value="UniProtKB-ARBA"/>
</dbReference>
<evidence type="ECO:0000313" key="6">
    <source>
        <dbReference type="EMBL" id="KDP36354.1"/>
    </source>
</evidence>
<dbReference type="AlphaFoldDB" id="A0A067KWY2"/>
<sequence>MSVTLIIPLHARDSPQDYVNAHNTARAAVGVGPVTWDSTVAAYARNYANQHIGDCRLVHSGGPYGENLAGGSGGLSGTAAVKLWVDQKAFYDNNSSSCAAGKVCGHYTQVVWRNSVHIGCAKVKCNNGGTFITCNYDPPGNYNLCTLTIPLHALDSPQDYVNAHNTARAAVGVGPVTWDNTVAAYARNYANQHIGDCRLVHSAGPYGENLAWSSGDLSGIDAVKLWVDEKAFYDYNSSSCATGKVCRHYTQVVWCNSVRIGCAKAKCNNGGTFITCNYDPPGNYLQDSDSPQDYVNAHNTARAAVGVGPVTWDNTVAAYARNYANQHMGDCRLVHSAGPYGENLAWSSSDLSGIDAVKLWVDEKAFYDYNSSSCVARKVCGHYTQVVWRNSVRIGGAKGKCNNGGTFITCNYDPPGNIVGQRPGNYLQSSGFFFYPKSSASITAEQ</sequence>
<protein>
    <recommendedName>
        <fullName evidence="5">SCP domain-containing protein</fullName>
    </recommendedName>
</protein>
<dbReference type="SUPFAM" id="SSF55797">
    <property type="entry name" value="PR-1-like"/>
    <property type="match status" value="3"/>
</dbReference>